<protein>
    <recommendedName>
        <fullName evidence="2">Heterokaryon incompatibility domain-containing protein</fullName>
    </recommendedName>
</protein>
<evidence type="ECO:0008006" key="2">
    <source>
        <dbReference type="Google" id="ProtNLM"/>
    </source>
</evidence>
<evidence type="ECO:0000313" key="1">
    <source>
        <dbReference type="EMBL" id="KAE8386793.1"/>
    </source>
</evidence>
<dbReference type="Proteomes" id="UP000326877">
    <property type="component" value="Unassembled WGS sequence"/>
</dbReference>
<name>A0A5N7BYT5_PETAA</name>
<dbReference type="OrthoDB" id="2426273at2759"/>
<gene>
    <name evidence="1" type="ORF">BDV23DRAFT_186902</name>
</gene>
<reference evidence="1" key="1">
    <citation type="submission" date="2019-04" db="EMBL/GenBank/DDBJ databases">
        <title>Friends and foes A comparative genomics studyof 23 Aspergillus species from section Flavi.</title>
        <authorList>
            <consortium name="DOE Joint Genome Institute"/>
            <person name="Kjaerbolling I."/>
            <person name="Vesth T."/>
            <person name="Frisvad J.C."/>
            <person name="Nybo J.L."/>
            <person name="Theobald S."/>
            <person name="Kildgaard S."/>
            <person name="Isbrandt T."/>
            <person name="Kuo A."/>
            <person name="Sato A."/>
            <person name="Lyhne E.K."/>
            <person name="Kogle M.E."/>
            <person name="Wiebenga A."/>
            <person name="Kun R.S."/>
            <person name="Lubbers R.J."/>
            <person name="Makela M.R."/>
            <person name="Barry K."/>
            <person name="Chovatia M."/>
            <person name="Clum A."/>
            <person name="Daum C."/>
            <person name="Haridas S."/>
            <person name="He G."/>
            <person name="LaButti K."/>
            <person name="Lipzen A."/>
            <person name="Mondo S."/>
            <person name="Riley R."/>
            <person name="Salamov A."/>
            <person name="Simmons B.A."/>
            <person name="Magnuson J.K."/>
            <person name="Henrissat B."/>
            <person name="Mortensen U.H."/>
            <person name="Larsen T.O."/>
            <person name="Devries R.P."/>
            <person name="Grigoriev I.V."/>
            <person name="Machida M."/>
            <person name="Baker S.E."/>
            <person name="Andersen M.R."/>
        </authorList>
    </citation>
    <scope>NUCLEOTIDE SEQUENCE [LARGE SCALE GENOMIC DNA]</scope>
    <source>
        <strain evidence="1">IBT 14317</strain>
    </source>
</reference>
<organism evidence="1">
    <name type="scientific">Petromyces alliaceus</name>
    <name type="common">Aspergillus alliaceus</name>
    <dbReference type="NCBI Taxonomy" id="209559"/>
    <lineage>
        <taxon>Eukaryota</taxon>
        <taxon>Fungi</taxon>
        <taxon>Dikarya</taxon>
        <taxon>Ascomycota</taxon>
        <taxon>Pezizomycotina</taxon>
        <taxon>Eurotiomycetes</taxon>
        <taxon>Eurotiomycetidae</taxon>
        <taxon>Eurotiales</taxon>
        <taxon>Aspergillaceae</taxon>
        <taxon>Aspergillus</taxon>
        <taxon>Aspergillus subgen. Circumdati</taxon>
    </lineage>
</organism>
<accession>A0A5N7BYT5</accession>
<dbReference type="EMBL" id="ML735304">
    <property type="protein sequence ID" value="KAE8386793.1"/>
    <property type="molecule type" value="Genomic_DNA"/>
</dbReference>
<dbReference type="AlphaFoldDB" id="A0A5N7BYT5"/>
<proteinExistence type="predicted"/>
<dbReference type="PANTHER" id="PTHR39596">
    <property type="match status" value="1"/>
</dbReference>
<sequence>MEHIPIPAGGVSLDAIYIPLRCDQRYTYDDQGFLSYPERVQIDPTQLQEDNHPHLKLCDASPFVQAWLWFGLLGEVLHIGSRTTTSPKFISSAEFVQMRDGQPFLSTSSLYRAIYEKSKRGSSMLYNEWYQHRVESCLRTATDFARSALTTPYFQGLLGKNLAMEGLPDIFFTLLAVQTLCQAIEASKPILFLQCSKFTSHGNGRSSPLADYLLLKSGWDPQEILELPRDVCTRYYLSFYCQKGSFRPSVPEDFLTPLHTEHCCGCKLQQSQVSQRSLPHDPTKIPLFTFQKTGCNRGRLDMVLYSFEAVKSTSYIAISHPRQSGLGNDMGNSLPFCQISRIQALANQLVLSSPSDVPFWIDTLSLPLDRVARRSALRIAKAIFKHATSVLVLDPSISLYPISSAEEGLVRITFSSWKKRLWTIQEGALSQSLQFSFSNRIVSLVDLFDEYSSCPQDPMAYNILANPSHLRWEEWQDRAEIMDKFSDDVSTWVDVLSYSSSHDGNSGPLRKQDKEHFYRALRLGYLSASKLEYFANEDERKFFPLVYQYLYQVYGSFDLDSNISNVTDKSFEAVSARLEKVRALLSIGFLTLEQG</sequence>
<dbReference type="PANTHER" id="PTHR39596:SF3">
    <property type="entry name" value="HETEROKARYON INCOMPATIBILITY DOMAIN-CONTAINING PROTEIN"/>
    <property type="match status" value="1"/>
</dbReference>